<protein>
    <submittedName>
        <fullName evidence="1">Uncharacterized protein</fullName>
    </submittedName>
</protein>
<evidence type="ECO:0000313" key="1">
    <source>
        <dbReference type="EMBL" id="EFZ35965.1"/>
    </source>
</evidence>
<dbReference type="EMBL" id="AEPE02000006">
    <property type="protein sequence ID" value="EFZ35965.1"/>
    <property type="molecule type" value="Genomic_DNA"/>
</dbReference>
<dbReference type="RefSeq" id="WP_004370229.1">
    <property type="nucleotide sequence ID" value="NZ_GL833119.1"/>
</dbReference>
<name>E7RTF9_9BACT</name>
<dbReference type="AlphaFoldDB" id="E7RTF9"/>
<gene>
    <name evidence="1" type="ORF">HMPREF0663_12032</name>
</gene>
<sequence>MAIGALVPETASAYKYYVTYADGTKYMFHAESKEEAIAKFEEANLEEPAVLTSRPNGGILAVK</sequence>
<proteinExistence type="predicted"/>
<evidence type="ECO:0000313" key="2">
    <source>
        <dbReference type="Proteomes" id="UP000005580"/>
    </source>
</evidence>
<dbReference type="HOGENOM" id="CLU_2882178_0_0_10"/>
<dbReference type="Proteomes" id="UP000005580">
    <property type="component" value="Unassembled WGS sequence"/>
</dbReference>
<organism evidence="1 2">
    <name type="scientific">Hoylesella oralis ATCC 33269</name>
    <dbReference type="NCBI Taxonomy" id="873533"/>
    <lineage>
        <taxon>Bacteria</taxon>
        <taxon>Pseudomonadati</taxon>
        <taxon>Bacteroidota</taxon>
        <taxon>Bacteroidia</taxon>
        <taxon>Bacteroidales</taxon>
        <taxon>Prevotellaceae</taxon>
        <taxon>Hoylesella</taxon>
    </lineage>
</organism>
<dbReference type="STRING" id="28134.SAMN05444288_1136"/>
<accession>E7RTF9</accession>
<comment type="caution">
    <text evidence="1">The sequence shown here is derived from an EMBL/GenBank/DDBJ whole genome shotgun (WGS) entry which is preliminary data.</text>
</comment>
<reference evidence="1" key="1">
    <citation type="submission" date="2011-01" db="EMBL/GenBank/DDBJ databases">
        <authorList>
            <person name="Muzny D."/>
            <person name="Qin X."/>
            <person name="Buhay C."/>
            <person name="Dugan-Rocha S."/>
            <person name="Ding Y."/>
            <person name="Chen G."/>
            <person name="Hawes A."/>
            <person name="Holder M."/>
            <person name="Jhangiani S."/>
            <person name="Johnson A."/>
            <person name="Khan Z."/>
            <person name="Li Z."/>
            <person name="Liu W."/>
            <person name="Liu X."/>
            <person name="Perez L."/>
            <person name="Shen H."/>
            <person name="Wang Q."/>
            <person name="Watt J."/>
            <person name="Xi L."/>
            <person name="Xin Y."/>
            <person name="Zhou J."/>
            <person name="Deng J."/>
            <person name="Jiang H."/>
            <person name="Liu Y."/>
            <person name="Qu J."/>
            <person name="Song X.-Z."/>
            <person name="Zhang L."/>
            <person name="Villasana D."/>
            <person name="Johnson A."/>
            <person name="Liu J."/>
            <person name="Liyanage D."/>
            <person name="Lorensuhewa L."/>
            <person name="Robinson T."/>
            <person name="Song A."/>
            <person name="Song B.-B."/>
            <person name="Dinh H."/>
            <person name="Thornton R."/>
            <person name="Coyle M."/>
            <person name="Francisco L."/>
            <person name="Jackson L."/>
            <person name="Javaid M."/>
            <person name="Korchina V."/>
            <person name="Kovar C."/>
            <person name="Mata R."/>
            <person name="Mathew T."/>
            <person name="Ngo R."/>
            <person name="Nguyen L."/>
            <person name="Nguyen N."/>
            <person name="Okwuonu G."/>
            <person name="Ongeri F."/>
            <person name="Pham C."/>
            <person name="Simmons D."/>
            <person name="Wilczek-Boney K."/>
            <person name="Hale W."/>
            <person name="Jakkamsetti A."/>
            <person name="Pham P."/>
            <person name="Ruth R."/>
            <person name="San Lucas F."/>
            <person name="Warren J."/>
            <person name="Zhang J."/>
            <person name="Zhao Z."/>
            <person name="Zhou C."/>
            <person name="Zhu D."/>
            <person name="Lee S."/>
            <person name="Bess C."/>
            <person name="Blankenburg K."/>
            <person name="Forbes L."/>
            <person name="Fu Q."/>
            <person name="Gubbala S."/>
            <person name="Hirani K."/>
            <person name="Jayaseelan J.C."/>
            <person name="Lara F."/>
            <person name="Munidasa M."/>
            <person name="Palculict T."/>
            <person name="Patil S."/>
            <person name="Pu L.-L."/>
            <person name="Saada N."/>
            <person name="Tang L."/>
            <person name="Weissenberger G."/>
            <person name="Zhu Y."/>
            <person name="Hemphill L."/>
            <person name="Shang Y."/>
            <person name="Youmans B."/>
            <person name="Ayvaz T."/>
            <person name="Ross M."/>
            <person name="Santibanez J."/>
            <person name="Aqrawi P."/>
            <person name="Gross S."/>
            <person name="Joshi V."/>
            <person name="Fowler G."/>
            <person name="Nazareth L."/>
            <person name="Reid J."/>
            <person name="Worley K."/>
            <person name="Petrosino J."/>
            <person name="Highlander S."/>
            <person name="Gibbs R."/>
        </authorList>
    </citation>
    <scope>NUCLEOTIDE SEQUENCE [LARGE SCALE GENOMIC DNA]</scope>
    <source>
        <strain evidence="1">ATCC 33269</strain>
    </source>
</reference>
<keyword evidence="2" id="KW-1185">Reference proteome</keyword>